<dbReference type="SUPFAM" id="SSF55399">
    <property type="entry name" value="Subtilisin inhibitor"/>
    <property type="match status" value="1"/>
</dbReference>
<protein>
    <submittedName>
        <fullName evidence="7">SSI domain-containing protein</fullName>
    </submittedName>
</protein>
<dbReference type="Gene3D" id="3.30.350.10">
    <property type="entry name" value="Subtilisin inhibitor-like"/>
    <property type="match status" value="1"/>
</dbReference>
<dbReference type="RefSeq" id="WP_348757864.1">
    <property type="nucleotide sequence ID" value="NZ_OZ026884.1"/>
</dbReference>
<reference evidence="7 8" key="1">
    <citation type="submission" date="2024-04" db="EMBL/GenBank/DDBJ databases">
        <authorList>
            <person name="Cremers G."/>
        </authorList>
    </citation>
    <scope>NUCLEOTIDE SEQUENCE [LARGE SCALE GENOMIC DNA]</scope>
    <source>
        <strain evidence="7">MeCH1-AG</strain>
    </source>
</reference>
<dbReference type="InterPro" id="IPR036819">
    <property type="entry name" value="Subtilisin_inhibitor-like_sf"/>
</dbReference>
<proteinExistence type="inferred from homology"/>
<keyword evidence="5" id="KW-0732">Signal</keyword>
<evidence type="ECO:0000313" key="7">
    <source>
        <dbReference type="EMBL" id="CAL1241339.1"/>
    </source>
</evidence>
<comment type="subunit">
    <text evidence="2">Homodimer.</text>
</comment>
<evidence type="ECO:0000256" key="3">
    <source>
        <dbReference type="RuleBase" id="RU003471"/>
    </source>
</evidence>
<organism evidence="7 8">
    <name type="scientific">Candidatus Methylocalor cossyra</name>
    <dbReference type="NCBI Taxonomy" id="3108543"/>
    <lineage>
        <taxon>Bacteria</taxon>
        <taxon>Pseudomonadati</taxon>
        <taxon>Pseudomonadota</taxon>
        <taxon>Gammaproteobacteria</taxon>
        <taxon>Methylococcales</taxon>
        <taxon>Methylococcaceae</taxon>
        <taxon>Candidatus Methylocalor</taxon>
    </lineage>
</organism>
<keyword evidence="8" id="KW-1185">Reference proteome</keyword>
<dbReference type="PRINTS" id="PR00294">
    <property type="entry name" value="SSBTLNINHBTR"/>
</dbReference>
<dbReference type="EMBL" id="OZ026884">
    <property type="protein sequence ID" value="CAL1241339.1"/>
    <property type="molecule type" value="Genomic_DNA"/>
</dbReference>
<keyword evidence="3" id="KW-0646">Protease inhibitor</keyword>
<feature type="region of interest" description="Disordered" evidence="4">
    <location>
        <begin position="30"/>
        <end position="51"/>
    </location>
</feature>
<name>A0ABM9NL26_9GAMM</name>
<evidence type="ECO:0000256" key="1">
    <source>
        <dbReference type="ARBA" id="ARBA00010472"/>
    </source>
</evidence>
<comment type="similarity">
    <text evidence="1 3">Belongs to the protease inhibitor I16 (SSI) family.</text>
</comment>
<evidence type="ECO:0000256" key="4">
    <source>
        <dbReference type="SAM" id="MobiDB-lite"/>
    </source>
</evidence>
<feature type="signal peptide" evidence="5">
    <location>
        <begin position="1"/>
        <end position="17"/>
    </location>
</feature>
<feature type="chain" id="PRO_5046374453" evidence="5">
    <location>
        <begin position="18"/>
        <end position="166"/>
    </location>
</feature>
<dbReference type="Proteomes" id="UP001497493">
    <property type="component" value="Chromosome"/>
</dbReference>
<evidence type="ECO:0000313" key="8">
    <source>
        <dbReference type="Proteomes" id="UP001497493"/>
    </source>
</evidence>
<feature type="domain" description="Subtilisin inhibitor" evidence="6">
    <location>
        <begin position="58"/>
        <end position="148"/>
    </location>
</feature>
<dbReference type="InterPro" id="IPR023549">
    <property type="entry name" value="Subtilisin_inhibitor"/>
</dbReference>
<evidence type="ECO:0000259" key="6">
    <source>
        <dbReference type="Pfam" id="PF00720"/>
    </source>
</evidence>
<accession>A0ABM9NL26</accession>
<evidence type="ECO:0000256" key="2">
    <source>
        <dbReference type="ARBA" id="ARBA00011738"/>
    </source>
</evidence>
<dbReference type="Pfam" id="PF00720">
    <property type="entry name" value="SSI"/>
    <property type="match status" value="1"/>
</dbReference>
<gene>
    <name evidence="7" type="ORF">MECH1_V1_2563</name>
</gene>
<dbReference type="InterPro" id="IPR000691">
    <property type="entry name" value="Prot_inh_I16_SSI"/>
</dbReference>
<evidence type="ECO:0000256" key="5">
    <source>
        <dbReference type="SAM" id="SignalP"/>
    </source>
</evidence>
<keyword evidence="3" id="KW-0722">Serine protease inhibitor</keyword>
<sequence>MKTSPFLSRVCGPAVMAAVLTTGTAPVSAVPEQDPKGAAGSAAIGPGRGGQGTLPARELVLTFAEGEYAEPVKSAVTLSCTNVSSAAQAGSHPSPKEACADLDKANATLAGLPKDPNAVCTMEFRPVTVTISGAWNGRLVAERATYGNLCQLVSNTGTVFRDWPSF</sequence>